<evidence type="ECO:0008006" key="9">
    <source>
        <dbReference type="Google" id="ProtNLM"/>
    </source>
</evidence>
<name>A0ABT7F7Q9_9RHOB</name>
<evidence type="ECO:0000256" key="5">
    <source>
        <dbReference type="ARBA" id="ARBA00023136"/>
    </source>
</evidence>
<feature type="transmembrane region" description="Helical" evidence="6">
    <location>
        <begin position="57"/>
        <end position="79"/>
    </location>
</feature>
<evidence type="ECO:0000256" key="2">
    <source>
        <dbReference type="ARBA" id="ARBA00022448"/>
    </source>
</evidence>
<dbReference type="PANTHER" id="PTHR31585">
    <property type="entry name" value="FOLATE-BIOPTERIN TRANSPORTER 1, CHLOROPLASTIC"/>
    <property type="match status" value="1"/>
</dbReference>
<dbReference type="PANTHER" id="PTHR31585:SF0">
    <property type="entry name" value="FOLATE-BIOPTERIN TRANSPORTER 1, CHLOROPLASTIC"/>
    <property type="match status" value="1"/>
</dbReference>
<comment type="subcellular location">
    <subcellularLocation>
        <location evidence="1">Membrane</location>
        <topology evidence="1">Multi-pass membrane protein</topology>
    </subcellularLocation>
</comment>
<keyword evidence="3 6" id="KW-0812">Transmembrane</keyword>
<feature type="transmembrane region" description="Helical" evidence="6">
    <location>
        <begin position="360"/>
        <end position="379"/>
    </location>
</feature>
<feature type="transmembrane region" description="Helical" evidence="6">
    <location>
        <begin position="388"/>
        <end position="409"/>
    </location>
</feature>
<feature type="transmembrane region" description="Helical" evidence="6">
    <location>
        <begin position="323"/>
        <end position="340"/>
    </location>
</feature>
<keyword evidence="4 6" id="KW-1133">Transmembrane helix</keyword>
<feature type="transmembrane region" description="Helical" evidence="6">
    <location>
        <begin position="91"/>
        <end position="112"/>
    </location>
</feature>
<feature type="transmembrane region" description="Helical" evidence="6">
    <location>
        <begin position="429"/>
        <end position="453"/>
    </location>
</feature>
<evidence type="ECO:0000256" key="3">
    <source>
        <dbReference type="ARBA" id="ARBA00022692"/>
    </source>
</evidence>
<dbReference type="RefSeq" id="WP_284483221.1">
    <property type="nucleotide sequence ID" value="NZ_JASNJD010000029.1"/>
</dbReference>
<feature type="transmembrane region" description="Helical" evidence="6">
    <location>
        <begin position="124"/>
        <end position="141"/>
    </location>
</feature>
<feature type="transmembrane region" description="Helical" evidence="6">
    <location>
        <begin position="465"/>
        <end position="483"/>
    </location>
</feature>
<evidence type="ECO:0000313" key="8">
    <source>
        <dbReference type="Proteomes" id="UP001243757"/>
    </source>
</evidence>
<evidence type="ECO:0000256" key="4">
    <source>
        <dbReference type="ARBA" id="ARBA00022989"/>
    </source>
</evidence>
<feature type="transmembrane region" description="Helical" evidence="6">
    <location>
        <begin position="214"/>
        <end position="235"/>
    </location>
</feature>
<feature type="transmembrane region" description="Helical" evidence="6">
    <location>
        <begin position="31"/>
        <end position="51"/>
    </location>
</feature>
<proteinExistence type="predicted"/>
<feature type="transmembrane region" description="Helical" evidence="6">
    <location>
        <begin position="182"/>
        <end position="202"/>
    </location>
</feature>
<comment type="caution">
    <text evidence="7">The sequence shown here is derived from an EMBL/GenBank/DDBJ whole genome shotgun (WGS) entry which is preliminary data.</text>
</comment>
<reference evidence="7 8" key="1">
    <citation type="submission" date="2023-05" db="EMBL/GenBank/DDBJ databases">
        <title>Pseudodonghicola sp. nov.</title>
        <authorList>
            <person name="Huang J."/>
        </authorList>
    </citation>
    <scope>NUCLEOTIDE SEQUENCE [LARGE SCALE GENOMIC DNA]</scope>
    <source>
        <strain evidence="7 8">IC7</strain>
    </source>
</reference>
<keyword evidence="5 6" id="KW-0472">Membrane</keyword>
<sequence length="544" mass="58188">MRRLSADLWGWFDAVVLDLGRQMRWSFLPPLMVYFAYGASGITSVVGTFFVKDYLDVSAAFLAGLGFWVGLPWALKMPIGHLVDLMWRWKWVLVFLGAGLIAASFTIMYGLATRVAWMPGMMPVTAWFVLASLLSPCGYVLQDAVADALSVEAVPKHDATGQPLDEATTRALHTTMQTLGRVALIGALSAVAALNITLFSGIETLPEAAKGAVYGRIYLMGLAIPVISVSGVLLAKWQQNQQIAALIANGQSRAEAEAHFAPDGGAVTPNWSYFIGGGLFVAISVGLGLSDVPYAQEMIFTGSLAIVLYLMRQLIAVLEPAKARALVGTAIIIFVFRATPLPGAGATWFTIDQLGFDQQFLAILSLLTSVLTLAGMFVLRPLMANHSIVFIVMLLTLAGGLLSLPNIGLFYGIQSWTAAHTGGVVDARFIAILDTAMESPLGQVAMIPMLAWIARNAPDNLKATFFAVMASFTNLALSASSLGTKYLNQLFTVTREVTAPDGSLQTPADYSQLGWLLIAVAVIGVIGPLIAVALVQRSRLRTAD</sequence>
<dbReference type="Pfam" id="PF03092">
    <property type="entry name" value="BT1"/>
    <property type="match status" value="1"/>
</dbReference>
<dbReference type="EMBL" id="JASNJD010000029">
    <property type="protein sequence ID" value="MDK3020659.1"/>
    <property type="molecule type" value="Genomic_DNA"/>
</dbReference>
<dbReference type="InterPro" id="IPR039309">
    <property type="entry name" value="BT1"/>
</dbReference>
<accession>A0ABT7F7Q9</accession>
<organism evidence="7 8">
    <name type="scientific">Pseudodonghicola flavimaris</name>
    <dbReference type="NCBI Taxonomy" id="3050036"/>
    <lineage>
        <taxon>Bacteria</taxon>
        <taxon>Pseudomonadati</taxon>
        <taxon>Pseudomonadota</taxon>
        <taxon>Alphaproteobacteria</taxon>
        <taxon>Rhodobacterales</taxon>
        <taxon>Paracoccaceae</taxon>
        <taxon>Pseudodonghicola</taxon>
    </lineage>
</organism>
<keyword evidence="8" id="KW-1185">Reference proteome</keyword>
<feature type="transmembrane region" description="Helical" evidence="6">
    <location>
        <begin position="294"/>
        <end position="311"/>
    </location>
</feature>
<keyword evidence="2" id="KW-0813">Transport</keyword>
<dbReference type="Proteomes" id="UP001243757">
    <property type="component" value="Unassembled WGS sequence"/>
</dbReference>
<gene>
    <name evidence="7" type="ORF">QO033_23530</name>
</gene>
<feature type="transmembrane region" description="Helical" evidence="6">
    <location>
        <begin position="513"/>
        <end position="535"/>
    </location>
</feature>
<evidence type="ECO:0000256" key="6">
    <source>
        <dbReference type="SAM" id="Phobius"/>
    </source>
</evidence>
<evidence type="ECO:0000256" key="1">
    <source>
        <dbReference type="ARBA" id="ARBA00004141"/>
    </source>
</evidence>
<evidence type="ECO:0000313" key="7">
    <source>
        <dbReference type="EMBL" id="MDK3020659.1"/>
    </source>
</evidence>
<feature type="transmembrane region" description="Helical" evidence="6">
    <location>
        <begin position="271"/>
        <end position="288"/>
    </location>
</feature>
<protein>
    <recommendedName>
        <fullName evidence="9">Folate/biopterin family MFS transporter</fullName>
    </recommendedName>
</protein>